<keyword evidence="3" id="KW-1185">Reference proteome</keyword>
<protein>
    <recommendedName>
        <fullName evidence="4">ABC-2 family transporter protein</fullName>
    </recommendedName>
</protein>
<evidence type="ECO:0000256" key="1">
    <source>
        <dbReference type="SAM" id="Phobius"/>
    </source>
</evidence>
<evidence type="ECO:0008006" key="4">
    <source>
        <dbReference type="Google" id="ProtNLM"/>
    </source>
</evidence>
<dbReference type="EMBL" id="JRFU01000021">
    <property type="protein sequence ID" value="PWE87714.1"/>
    <property type="molecule type" value="Genomic_DNA"/>
</dbReference>
<dbReference type="AlphaFoldDB" id="A0A2V1JV76"/>
<dbReference type="OrthoDB" id="1822563at2"/>
<keyword evidence="1" id="KW-1133">Transmembrane helix</keyword>
<evidence type="ECO:0000313" key="2">
    <source>
        <dbReference type="EMBL" id="PWE87714.1"/>
    </source>
</evidence>
<proteinExistence type="predicted"/>
<comment type="caution">
    <text evidence="2">The sequence shown here is derived from an EMBL/GenBank/DDBJ whole genome shotgun (WGS) entry which is preliminary data.</text>
</comment>
<reference evidence="2 3" key="1">
    <citation type="submission" date="2014-09" db="EMBL/GenBank/DDBJ databases">
        <title>Butyrate-producing bacteria isolated from human gut.</title>
        <authorList>
            <person name="Zhang Q."/>
            <person name="Zhao L."/>
        </authorList>
    </citation>
    <scope>NUCLEOTIDE SEQUENCE [LARGE SCALE GENOMIC DNA]</scope>
    <source>
        <strain evidence="2 3">21</strain>
    </source>
</reference>
<organism evidence="2 3">
    <name type="scientific">Eubacterium ramulus</name>
    <dbReference type="NCBI Taxonomy" id="39490"/>
    <lineage>
        <taxon>Bacteria</taxon>
        <taxon>Bacillati</taxon>
        <taxon>Bacillota</taxon>
        <taxon>Clostridia</taxon>
        <taxon>Eubacteriales</taxon>
        <taxon>Eubacteriaceae</taxon>
        <taxon>Eubacterium</taxon>
    </lineage>
</organism>
<sequence>MCKMHEIAWIAGMEYRKWFSLKKMLILLFSILFLGEYIFSNMARVAEETGLSINILEPMDLVLSFQFYMLVIPLIFIVLLSGFPDKSGGNIFVMMRATRRIWLAGQFLFGLLAGVTCLGSFFAASFLWIGRGAVWQNQWSGF</sequence>
<feature type="transmembrane region" description="Helical" evidence="1">
    <location>
        <begin position="61"/>
        <end position="80"/>
    </location>
</feature>
<name>A0A2V1JV76_EUBRA</name>
<keyword evidence="1" id="KW-0472">Membrane</keyword>
<keyword evidence="1" id="KW-0812">Transmembrane</keyword>
<dbReference type="RefSeq" id="WP_146190171.1">
    <property type="nucleotide sequence ID" value="NZ_JRFU01000021.1"/>
</dbReference>
<accession>A0A2V1JV76</accession>
<feature type="transmembrane region" description="Helical" evidence="1">
    <location>
        <begin position="101"/>
        <end position="129"/>
    </location>
</feature>
<evidence type="ECO:0000313" key="3">
    <source>
        <dbReference type="Proteomes" id="UP000245288"/>
    </source>
</evidence>
<gene>
    <name evidence="2" type="ORF">LG34_02350</name>
</gene>
<dbReference type="Proteomes" id="UP000245288">
    <property type="component" value="Unassembled WGS sequence"/>
</dbReference>
<feature type="non-terminal residue" evidence="2">
    <location>
        <position position="142"/>
    </location>
</feature>